<organism evidence="1 2">
    <name type="scientific">Trichuris suis</name>
    <name type="common">pig whipworm</name>
    <dbReference type="NCBI Taxonomy" id="68888"/>
    <lineage>
        <taxon>Eukaryota</taxon>
        <taxon>Metazoa</taxon>
        <taxon>Ecdysozoa</taxon>
        <taxon>Nematoda</taxon>
        <taxon>Enoplea</taxon>
        <taxon>Dorylaimia</taxon>
        <taxon>Trichinellida</taxon>
        <taxon>Trichuridae</taxon>
        <taxon>Trichuris</taxon>
    </lineage>
</organism>
<gene>
    <name evidence="1" type="ORF">M513_01658</name>
</gene>
<accession>A0A085MK09</accession>
<sequence length="134" mass="14919">NIVGKRTVDKPFVVLFPNTALNNKGTNIILGISRIWLAFFDKRSDANRAPPSVSIMLSGQIVTWDEFLAQAKRRSVPSQESFQTQRVYCNVDRPPGGSSKVFMQLINNYVGITYMTVMASNSVSTSEQSKAKEN</sequence>
<dbReference type="Proteomes" id="UP000030764">
    <property type="component" value="Unassembled WGS sequence"/>
</dbReference>
<dbReference type="AlphaFoldDB" id="A0A085MK09"/>
<protein>
    <submittedName>
        <fullName evidence="1">Uncharacterized protein</fullName>
    </submittedName>
</protein>
<keyword evidence="2" id="KW-1185">Reference proteome</keyword>
<proteinExistence type="predicted"/>
<evidence type="ECO:0000313" key="1">
    <source>
        <dbReference type="EMBL" id="KFD57555.1"/>
    </source>
</evidence>
<dbReference type="EMBL" id="KL363188">
    <property type="protein sequence ID" value="KFD57555.1"/>
    <property type="molecule type" value="Genomic_DNA"/>
</dbReference>
<name>A0A085MK09_9BILA</name>
<feature type="non-terminal residue" evidence="1">
    <location>
        <position position="1"/>
    </location>
</feature>
<reference evidence="1 2" key="1">
    <citation type="journal article" date="2014" name="Nat. Genet.">
        <title>Genome and transcriptome of the porcine whipworm Trichuris suis.</title>
        <authorList>
            <person name="Jex A.R."/>
            <person name="Nejsum P."/>
            <person name="Schwarz E.M."/>
            <person name="Hu L."/>
            <person name="Young N.D."/>
            <person name="Hall R.S."/>
            <person name="Korhonen P.K."/>
            <person name="Liao S."/>
            <person name="Thamsborg S."/>
            <person name="Xia J."/>
            <person name="Xu P."/>
            <person name="Wang S."/>
            <person name="Scheerlinck J.P."/>
            <person name="Hofmann A."/>
            <person name="Sternberg P.W."/>
            <person name="Wang J."/>
            <person name="Gasser R.B."/>
        </authorList>
    </citation>
    <scope>NUCLEOTIDE SEQUENCE [LARGE SCALE GENOMIC DNA]</scope>
    <source>
        <strain evidence="1">DCEP-RM93M</strain>
    </source>
</reference>
<evidence type="ECO:0000313" key="2">
    <source>
        <dbReference type="Proteomes" id="UP000030764"/>
    </source>
</evidence>